<gene>
    <name evidence="16" type="ORF">SAMN05660235_01033</name>
</gene>
<proteinExistence type="inferred from homology"/>
<dbReference type="EC" id="4.1.1.83" evidence="5"/>
<evidence type="ECO:0000313" key="16">
    <source>
        <dbReference type="EMBL" id="SDF27936.1"/>
    </source>
</evidence>
<comment type="catalytic activity">
    <reaction evidence="1">
        <text>4-hydroxyphenylacetate + H(+) = 4-methylphenol + CO2</text>
        <dbReference type="Rhea" id="RHEA:22732"/>
        <dbReference type="ChEBI" id="CHEBI:15378"/>
        <dbReference type="ChEBI" id="CHEBI:16526"/>
        <dbReference type="ChEBI" id="CHEBI:17847"/>
        <dbReference type="ChEBI" id="CHEBI:48999"/>
        <dbReference type="EC" id="4.1.1.83"/>
    </reaction>
    <physiologicalReaction direction="left-to-right" evidence="1">
        <dbReference type="Rhea" id="RHEA:22733"/>
    </physiologicalReaction>
</comment>
<dbReference type="STRING" id="1123285.SAMN05660235_01033"/>
<evidence type="ECO:0000256" key="13">
    <source>
        <dbReference type="ARBA" id="ARBA00032959"/>
    </source>
</evidence>
<keyword evidence="11" id="KW-0456">Lyase</keyword>
<evidence type="ECO:0000313" key="17">
    <source>
        <dbReference type="Proteomes" id="UP000243333"/>
    </source>
</evidence>
<evidence type="ECO:0000259" key="14">
    <source>
        <dbReference type="Pfam" id="PF18524"/>
    </source>
</evidence>
<keyword evidence="10" id="KW-0411">Iron-sulfur</keyword>
<evidence type="ECO:0000256" key="6">
    <source>
        <dbReference type="ARBA" id="ARBA00013463"/>
    </source>
</evidence>
<dbReference type="NCBIfam" id="NF033716">
    <property type="entry name" value="glycyl_HPDL_Sma"/>
    <property type="match status" value="1"/>
</dbReference>
<evidence type="ECO:0000256" key="8">
    <source>
        <dbReference type="ARBA" id="ARBA00022723"/>
    </source>
</evidence>
<evidence type="ECO:0000256" key="9">
    <source>
        <dbReference type="ARBA" id="ARBA00023004"/>
    </source>
</evidence>
<dbReference type="Pfam" id="PF18524">
    <property type="entry name" value="HPIP_like"/>
    <property type="match status" value="1"/>
</dbReference>
<name>A0A1G7JSR0_9FIRM</name>
<dbReference type="OrthoDB" id="3186521at2"/>
<evidence type="ECO:0000256" key="5">
    <source>
        <dbReference type="ARBA" id="ARBA00012283"/>
    </source>
</evidence>
<keyword evidence="8" id="KW-0479">Metal-binding</keyword>
<evidence type="ECO:0000256" key="3">
    <source>
        <dbReference type="ARBA" id="ARBA00001966"/>
    </source>
</evidence>
<comment type="similarity">
    <text evidence="4">Belongs to the HPA decarboxylase small subunit family.</text>
</comment>
<dbReference type="Proteomes" id="UP000243333">
    <property type="component" value="Unassembled WGS sequence"/>
</dbReference>
<dbReference type="Gene3D" id="2.20.70.100">
    <property type="match status" value="2"/>
</dbReference>
<dbReference type="AlphaFoldDB" id="A0A1G7JSR0"/>
<keyword evidence="9" id="KW-0408">Iron</keyword>
<evidence type="ECO:0000256" key="11">
    <source>
        <dbReference type="ARBA" id="ARBA00023239"/>
    </source>
</evidence>
<keyword evidence="7" id="KW-0004">4Fe-4S</keyword>
<dbReference type="GO" id="GO:0043722">
    <property type="term" value="F:4-hydroxyphenylacetate decarboxylase activity"/>
    <property type="evidence" value="ECO:0007669"/>
    <property type="project" value="UniProtKB-EC"/>
</dbReference>
<organism evidence="16 17">
    <name type="scientific">Sporolituus thermophilus DSM 23256</name>
    <dbReference type="NCBI Taxonomy" id="1123285"/>
    <lineage>
        <taxon>Bacteria</taxon>
        <taxon>Bacillati</taxon>
        <taxon>Bacillota</taxon>
        <taxon>Negativicutes</taxon>
        <taxon>Selenomonadales</taxon>
        <taxon>Sporomusaceae</taxon>
        <taxon>Sporolituus</taxon>
    </lineage>
</organism>
<protein>
    <recommendedName>
        <fullName evidence="6">4-hydroxyphenylacetate decarboxylase small subunit</fullName>
        <ecNumber evidence="5">4.1.1.83</ecNumber>
    </recommendedName>
    <alternativeName>
        <fullName evidence="12">4-hydroxyphenylacetate decarboxylase gamma subunit</fullName>
    </alternativeName>
    <alternativeName>
        <fullName evidence="13">p-hydroxyphenylacetate decarboxylase small subunit</fullName>
    </alternativeName>
</protein>
<dbReference type="InterPro" id="IPR041125">
    <property type="entry name" value="4HPAD_g_N"/>
</dbReference>
<dbReference type="InterPro" id="IPR053727">
    <property type="entry name" value="HPA_decarboxylase_ss_sf"/>
</dbReference>
<evidence type="ECO:0000256" key="1">
    <source>
        <dbReference type="ARBA" id="ARBA00000127"/>
    </source>
</evidence>
<evidence type="ECO:0000256" key="2">
    <source>
        <dbReference type="ARBA" id="ARBA00001088"/>
    </source>
</evidence>
<evidence type="ECO:0000256" key="7">
    <source>
        <dbReference type="ARBA" id="ARBA00022485"/>
    </source>
</evidence>
<dbReference type="Pfam" id="PF18671">
    <property type="entry name" value="4HPAD_g_N"/>
    <property type="match status" value="1"/>
</dbReference>
<accession>A0A1G7JSR0</accession>
<evidence type="ECO:0000259" key="15">
    <source>
        <dbReference type="Pfam" id="PF18671"/>
    </source>
</evidence>
<keyword evidence="17" id="KW-1185">Reference proteome</keyword>
<feature type="domain" description="4-hydroxyphenylacetate decarboxylase small gamma subunit N-terminal" evidence="15">
    <location>
        <begin position="17"/>
        <end position="37"/>
    </location>
</feature>
<comment type="catalytic activity">
    <reaction evidence="2">
        <text>3,4-dihydroxyphenylacetate + H(+) = 4-methylcatechol + CO2</text>
        <dbReference type="Rhea" id="RHEA:62556"/>
        <dbReference type="ChEBI" id="CHEBI:15378"/>
        <dbReference type="ChEBI" id="CHEBI:16526"/>
        <dbReference type="ChEBI" id="CHEBI:17254"/>
        <dbReference type="ChEBI" id="CHEBI:17612"/>
        <dbReference type="EC" id="4.1.1.83"/>
    </reaction>
    <physiologicalReaction direction="left-to-right" evidence="2">
        <dbReference type="Rhea" id="RHEA:62557"/>
    </physiologicalReaction>
</comment>
<comment type="cofactor">
    <cofactor evidence="3">
        <name>[4Fe-4S] cluster</name>
        <dbReference type="ChEBI" id="CHEBI:49883"/>
    </cofactor>
</comment>
<evidence type="ECO:0000256" key="12">
    <source>
        <dbReference type="ARBA" id="ARBA00029987"/>
    </source>
</evidence>
<evidence type="ECO:0000256" key="4">
    <source>
        <dbReference type="ARBA" id="ARBA00008904"/>
    </source>
</evidence>
<reference evidence="17" key="1">
    <citation type="submission" date="2016-10" db="EMBL/GenBank/DDBJ databases">
        <authorList>
            <person name="Varghese N."/>
            <person name="Submissions S."/>
        </authorList>
    </citation>
    <scope>NUCLEOTIDE SEQUENCE [LARGE SCALE GENOMIC DNA]</scope>
    <source>
        <strain evidence="17">DSM 23256</strain>
    </source>
</reference>
<dbReference type="InterPro" id="IPR040923">
    <property type="entry name" value="HpdC_C"/>
</dbReference>
<dbReference type="GO" id="GO:0046872">
    <property type="term" value="F:metal ion binding"/>
    <property type="evidence" value="ECO:0007669"/>
    <property type="project" value="UniProtKB-KW"/>
</dbReference>
<feature type="domain" description="4-hydroxyphenylacetate decarboxylase small gamma subunit C-terminal" evidence="14">
    <location>
        <begin position="56"/>
        <end position="94"/>
    </location>
</feature>
<evidence type="ECO:0000256" key="10">
    <source>
        <dbReference type="ARBA" id="ARBA00023014"/>
    </source>
</evidence>
<dbReference type="EMBL" id="FNBU01000006">
    <property type="protein sequence ID" value="SDF27936.1"/>
    <property type="molecule type" value="Genomic_DNA"/>
</dbReference>
<dbReference type="GO" id="GO:0051539">
    <property type="term" value="F:4 iron, 4 sulfur cluster binding"/>
    <property type="evidence" value="ECO:0007669"/>
    <property type="project" value="UniProtKB-KW"/>
</dbReference>
<sequence>MPEPNMKGCKVMDKAALNHNDCRNFIPIDVAKGICNVHQKEILTDGQICPKFDAMPKCKHCANFTEPDEKLIGRCLGFGDNYWTFGELKAAVCEHFRGK</sequence>